<feature type="region of interest" description="Disordered" evidence="2">
    <location>
        <begin position="258"/>
        <end position="281"/>
    </location>
</feature>
<comment type="similarity">
    <text evidence="1">Belongs to the CBF/MAK21 family.</text>
</comment>
<feature type="domain" description="CCAAT-binding factor" evidence="3">
    <location>
        <begin position="386"/>
        <end position="533"/>
    </location>
</feature>
<dbReference type="GO" id="GO:0032040">
    <property type="term" value="C:small-subunit processome"/>
    <property type="evidence" value="ECO:0007669"/>
    <property type="project" value="TreeGrafter"/>
</dbReference>
<dbReference type="GO" id="GO:0030692">
    <property type="term" value="C:Noc4p-Nop14p complex"/>
    <property type="evidence" value="ECO:0007669"/>
    <property type="project" value="TreeGrafter"/>
</dbReference>
<dbReference type="RefSeq" id="XP_028474593.1">
    <property type="nucleotide sequence ID" value="XM_028617286.1"/>
</dbReference>
<dbReference type="STRING" id="105984.A0A427XKR1"/>
<comment type="caution">
    <text evidence="4">The sequence shown here is derived from an EMBL/GenBank/DDBJ whole genome shotgun (WGS) entry which is preliminary data.</text>
</comment>
<protein>
    <recommendedName>
        <fullName evidence="3">CCAAT-binding factor domain-containing protein</fullName>
    </recommendedName>
</protein>
<dbReference type="InterPro" id="IPR027193">
    <property type="entry name" value="Noc4"/>
</dbReference>
<proteinExistence type="inferred from homology"/>
<evidence type="ECO:0000256" key="2">
    <source>
        <dbReference type="SAM" id="MobiDB-lite"/>
    </source>
</evidence>
<dbReference type="PANTHER" id="PTHR12455">
    <property type="entry name" value="NUCLEOLAR COMPLEX PROTEIN 4"/>
    <property type="match status" value="1"/>
</dbReference>
<evidence type="ECO:0000256" key="1">
    <source>
        <dbReference type="ARBA" id="ARBA00007797"/>
    </source>
</evidence>
<keyword evidence="5" id="KW-1185">Reference proteome</keyword>
<feature type="compositionally biased region" description="Basic residues" evidence="2">
    <location>
        <begin position="262"/>
        <end position="276"/>
    </location>
</feature>
<dbReference type="OrthoDB" id="10263185at2759"/>
<dbReference type="InterPro" id="IPR005612">
    <property type="entry name" value="CCAAT-binding_factor"/>
</dbReference>
<reference evidence="4 5" key="1">
    <citation type="submission" date="2018-11" db="EMBL/GenBank/DDBJ databases">
        <title>Genome sequence of Apiotrichum porosum DSM 27194.</title>
        <authorList>
            <person name="Aliyu H."/>
            <person name="Gorte O."/>
            <person name="Ochsenreither K."/>
        </authorList>
    </citation>
    <scope>NUCLEOTIDE SEQUENCE [LARGE SCALE GENOMIC DNA]</scope>
    <source>
        <strain evidence="4 5">DSM 27194</strain>
    </source>
</reference>
<evidence type="ECO:0000313" key="5">
    <source>
        <dbReference type="Proteomes" id="UP000279236"/>
    </source>
</evidence>
<dbReference type="Proteomes" id="UP000279236">
    <property type="component" value="Unassembled WGS sequence"/>
</dbReference>
<evidence type="ECO:0000313" key="4">
    <source>
        <dbReference type="EMBL" id="RSH79446.1"/>
    </source>
</evidence>
<accession>A0A427XKR1</accession>
<dbReference type="GeneID" id="39586038"/>
<dbReference type="Pfam" id="PF03914">
    <property type="entry name" value="CBF"/>
    <property type="match status" value="1"/>
</dbReference>
<gene>
    <name evidence="4" type="ORF">EHS24_001495</name>
</gene>
<dbReference type="AlphaFoldDB" id="A0A427XKR1"/>
<dbReference type="EMBL" id="RSCE01000010">
    <property type="protein sequence ID" value="RSH79446.1"/>
    <property type="molecule type" value="Genomic_DNA"/>
</dbReference>
<sequence length="607" mass="66323">MPSPLVQVQQLEKALTDKPADPNPLVPLLTLARHSSPEVVHKATWALYRVFGALIAAGRVGGITGDARASAQTPDSSSASSSAGAREVKGWVRDRFLEYADLLGSLLHDSESSLRSSGLKLMFALLPPLSAASGVPYHSAYFRLILRHLLSPTKSLRGARPAAGSSASGTRWATVAANQEGEAGVLPADVAAEVVEEYWAKYDDLRLFFFRETAAAIAAQDVHPTNLLIMVAPLTNLPKVADDLNAFFIPHIAEPPASGKSANKKAKTSRSSKKAKREAEELPEWMATYESDEEDEDDVIVGGKRTRTTALGTHAAVHSIKAHIDAYTAVWEGLLSRVPLDVAWTRRILASLHGERGILAHWAAARRVRLADWLGNTVDGGGANAMLAMNGLFVLMTQYNLDYPNFYERLYALLDANVLHARYRARFFRLLDTFLRSPLLSAALVASFIKRLARLSLGAPPAGAILVIPFVYNLFKRHPGTMVMLQRLPDEMEEGDPYDNTEPKPMATHAIDSSVWELAALQNHYLASIQTLAKVFTEQFTKPEFNLEDFLDHGYGTLFETEAARKIKNAPSLAVALELGQASDIPPLFPARGATSERDAVSQLWAF</sequence>
<organism evidence="4 5">
    <name type="scientific">Apiotrichum porosum</name>
    <dbReference type="NCBI Taxonomy" id="105984"/>
    <lineage>
        <taxon>Eukaryota</taxon>
        <taxon>Fungi</taxon>
        <taxon>Dikarya</taxon>
        <taxon>Basidiomycota</taxon>
        <taxon>Agaricomycotina</taxon>
        <taxon>Tremellomycetes</taxon>
        <taxon>Trichosporonales</taxon>
        <taxon>Trichosporonaceae</taxon>
        <taxon>Apiotrichum</taxon>
    </lineage>
</organism>
<dbReference type="GO" id="GO:0042254">
    <property type="term" value="P:ribosome biogenesis"/>
    <property type="evidence" value="ECO:0007669"/>
    <property type="project" value="InterPro"/>
</dbReference>
<dbReference type="PANTHER" id="PTHR12455:SF0">
    <property type="entry name" value="NUCLEOLAR COMPLEX PROTEIN 4 HOMOLOG"/>
    <property type="match status" value="1"/>
</dbReference>
<name>A0A427XKR1_9TREE</name>
<evidence type="ECO:0000259" key="3">
    <source>
        <dbReference type="Pfam" id="PF03914"/>
    </source>
</evidence>